<keyword evidence="3" id="KW-0808">Transferase</keyword>
<dbReference type="PANTHER" id="PTHR37984:SF5">
    <property type="entry name" value="PROTEIN NYNRIN-LIKE"/>
    <property type="match status" value="1"/>
</dbReference>
<dbReference type="SUPFAM" id="SSF57756">
    <property type="entry name" value="Retrovirus zinc finger-like domains"/>
    <property type="match status" value="1"/>
</dbReference>
<proteinExistence type="predicted"/>
<evidence type="ECO:0000256" key="7">
    <source>
        <dbReference type="ARBA" id="ARBA00022801"/>
    </source>
</evidence>
<evidence type="ECO:0000256" key="1">
    <source>
        <dbReference type="ARBA" id="ARBA00012493"/>
    </source>
</evidence>
<keyword evidence="5" id="KW-0540">Nuclease</keyword>
<dbReference type="PROSITE" id="PS50158">
    <property type="entry name" value="ZF_CCHC"/>
    <property type="match status" value="2"/>
</dbReference>
<dbReference type="InterPro" id="IPR043128">
    <property type="entry name" value="Rev_trsase/Diguanyl_cyclase"/>
</dbReference>
<dbReference type="Pfam" id="PF00098">
    <property type="entry name" value="zf-CCHC"/>
    <property type="match status" value="2"/>
</dbReference>
<feature type="domain" description="CCHC-type" evidence="11">
    <location>
        <begin position="19"/>
        <end position="32"/>
    </location>
</feature>
<dbReference type="SUPFAM" id="SSF50630">
    <property type="entry name" value="Acid proteases"/>
    <property type="match status" value="1"/>
</dbReference>
<evidence type="ECO:0000256" key="10">
    <source>
        <dbReference type="SAM" id="MobiDB-lite"/>
    </source>
</evidence>
<feature type="domain" description="CCHC-type" evidence="11">
    <location>
        <begin position="39"/>
        <end position="54"/>
    </location>
</feature>
<keyword evidence="9" id="KW-0862">Zinc</keyword>
<dbReference type="Pfam" id="PF17917">
    <property type="entry name" value="RT_RNaseH"/>
    <property type="match status" value="1"/>
</dbReference>
<dbReference type="CDD" id="cd01647">
    <property type="entry name" value="RT_LTR"/>
    <property type="match status" value="1"/>
</dbReference>
<organism evidence="13 14">
    <name type="scientific">Lithospermum erythrorhizon</name>
    <name type="common">Purple gromwell</name>
    <name type="synonym">Lithospermum officinale var. erythrorhizon</name>
    <dbReference type="NCBI Taxonomy" id="34254"/>
    <lineage>
        <taxon>Eukaryota</taxon>
        <taxon>Viridiplantae</taxon>
        <taxon>Streptophyta</taxon>
        <taxon>Embryophyta</taxon>
        <taxon>Tracheophyta</taxon>
        <taxon>Spermatophyta</taxon>
        <taxon>Magnoliopsida</taxon>
        <taxon>eudicotyledons</taxon>
        <taxon>Gunneridae</taxon>
        <taxon>Pentapetalae</taxon>
        <taxon>asterids</taxon>
        <taxon>lamiids</taxon>
        <taxon>Boraginales</taxon>
        <taxon>Boraginaceae</taxon>
        <taxon>Boraginoideae</taxon>
        <taxon>Lithospermeae</taxon>
        <taxon>Lithospermum</taxon>
    </lineage>
</organism>
<comment type="caution">
    <text evidence="13">The sequence shown here is derived from an EMBL/GenBank/DDBJ whole genome shotgun (WGS) entry which is preliminary data.</text>
</comment>
<dbReference type="Gene3D" id="3.10.10.10">
    <property type="entry name" value="HIV Type 1 Reverse Transcriptase, subunit A, domain 1"/>
    <property type="match status" value="1"/>
</dbReference>
<dbReference type="PROSITE" id="PS00141">
    <property type="entry name" value="ASP_PROTEASE"/>
    <property type="match status" value="1"/>
</dbReference>
<dbReference type="InterPro" id="IPR001969">
    <property type="entry name" value="Aspartic_peptidase_AS"/>
</dbReference>
<dbReference type="SMART" id="SM00343">
    <property type="entry name" value="ZnF_C2HC"/>
    <property type="match status" value="2"/>
</dbReference>
<dbReference type="CDD" id="cd09274">
    <property type="entry name" value="RNase_HI_RT_Ty3"/>
    <property type="match status" value="1"/>
</dbReference>
<keyword evidence="2" id="KW-0645">Protease</keyword>
<keyword evidence="9" id="KW-0863">Zinc-finger</keyword>
<accession>A0AAV3R6F4</accession>
<evidence type="ECO:0000313" key="14">
    <source>
        <dbReference type="Proteomes" id="UP001454036"/>
    </source>
</evidence>
<dbReference type="FunFam" id="3.10.10.10:FF:000007">
    <property type="entry name" value="Retrovirus-related Pol polyprotein from transposon 17.6-like Protein"/>
    <property type="match status" value="1"/>
</dbReference>
<dbReference type="SUPFAM" id="SSF56672">
    <property type="entry name" value="DNA/RNA polymerases"/>
    <property type="match status" value="1"/>
</dbReference>
<dbReference type="InterPro" id="IPR043502">
    <property type="entry name" value="DNA/RNA_pol_sf"/>
</dbReference>
<evidence type="ECO:0000259" key="11">
    <source>
        <dbReference type="PROSITE" id="PS50158"/>
    </source>
</evidence>
<reference evidence="13 14" key="1">
    <citation type="submission" date="2024-01" db="EMBL/GenBank/DDBJ databases">
        <title>The complete chloroplast genome sequence of Lithospermum erythrorhizon: insights into the phylogenetic relationship among Boraginaceae species and the maternal lineages of purple gromwells.</title>
        <authorList>
            <person name="Okada T."/>
            <person name="Watanabe K."/>
        </authorList>
    </citation>
    <scope>NUCLEOTIDE SEQUENCE [LARGE SCALE GENOMIC DNA]</scope>
</reference>
<dbReference type="GO" id="GO:0006508">
    <property type="term" value="P:proteolysis"/>
    <property type="evidence" value="ECO:0007669"/>
    <property type="project" value="UniProtKB-KW"/>
</dbReference>
<dbReference type="InterPro" id="IPR021109">
    <property type="entry name" value="Peptidase_aspartic_dom_sf"/>
</dbReference>
<keyword evidence="14" id="KW-1185">Reference proteome</keyword>
<keyword evidence="9" id="KW-0479">Metal-binding</keyword>
<feature type="compositionally biased region" description="Gly residues" evidence="10">
    <location>
        <begin position="70"/>
        <end position="80"/>
    </location>
</feature>
<evidence type="ECO:0000256" key="5">
    <source>
        <dbReference type="ARBA" id="ARBA00022722"/>
    </source>
</evidence>
<evidence type="ECO:0000256" key="9">
    <source>
        <dbReference type="PROSITE-ProRule" id="PRU00047"/>
    </source>
</evidence>
<sequence length="736" mass="83276">MSGFHGGISGIPEDVHVQCYQCGQSGHKARDCQHQRVTCFRCQQPGHFANVCPSYVGTGRAATSVLTQFGRGGSQGSRGGRFGERQSQGRGYGGRSTGVAGSSMSGVGTGRGQINAVTQQEARDIPRMVTGTLSLHGLHPHVLFDSGATHSFISLNFAKRLSLSYEHLRVPLIIMTPVGRSVEVIEVYSNCPLSVDNHVLEVDLLPFELVDFNLILGMDWLGKHHAVINCHRKEIVFTSSGRPELRVVGDRRVLSSCVISVLEARKLLNKGCIGYLGYVTDLKKDEPKLENVRIVREFEDVFPNDLPGLPPNREIEFSIEVVPGTAPISMAPYRMAPEELKELNTQLQELLEKGFIRPSYSPWGSPVLLVKKKDGTMRLCIDYRQLNKMTIKNRYPLQRIDDLFDKLRDAKVFSKIDLRSGYHQLRIKEDDISKSAFRTRYGHYEFLVMPFGLTNAPAAFMDLMNHVFREFLDKFVVVFIDDILIYSKSALEHDEHLRKVLEILRVNQLYAKFSKCEFWLGKVQFLGHVISGEGVSVDPQKVEAVMNWERPSSVTEVRSFLGLAGYYRRFIQDFSLIATLMTKLTRKGVPFVWGEECDACFNELKRRLTTAPVLTLPSGNEGYVVYNDASHQGLGCVLMQNGKVIAYASRQLKNHEKNYPTHDLELAAIVFALKIWRHYLYGVKCQIFTDHESLKYITTQRELNLRQRRWTEFLSNYDLKIEYHPGKANVVADALS</sequence>
<dbReference type="Gene3D" id="2.40.70.10">
    <property type="entry name" value="Acid Proteases"/>
    <property type="match status" value="1"/>
</dbReference>
<keyword evidence="7" id="KW-0378">Hydrolase</keyword>
<dbReference type="FunFam" id="3.30.70.270:FF:000020">
    <property type="entry name" value="Transposon Tf2-6 polyprotein-like Protein"/>
    <property type="match status" value="1"/>
</dbReference>
<dbReference type="GO" id="GO:0003676">
    <property type="term" value="F:nucleic acid binding"/>
    <property type="evidence" value="ECO:0007669"/>
    <property type="project" value="InterPro"/>
</dbReference>
<dbReference type="PANTHER" id="PTHR37984">
    <property type="entry name" value="PROTEIN CBG26694"/>
    <property type="match status" value="1"/>
</dbReference>
<dbReference type="EMBL" id="BAABME010007888">
    <property type="protein sequence ID" value="GAA0171944.1"/>
    <property type="molecule type" value="Genomic_DNA"/>
</dbReference>
<dbReference type="EC" id="2.7.7.49" evidence="1"/>
<evidence type="ECO:0000256" key="6">
    <source>
        <dbReference type="ARBA" id="ARBA00022759"/>
    </source>
</evidence>
<dbReference type="GO" id="GO:0004519">
    <property type="term" value="F:endonuclease activity"/>
    <property type="evidence" value="ECO:0007669"/>
    <property type="project" value="UniProtKB-KW"/>
</dbReference>
<evidence type="ECO:0000256" key="8">
    <source>
        <dbReference type="ARBA" id="ARBA00022918"/>
    </source>
</evidence>
<dbReference type="InterPro" id="IPR001878">
    <property type="entry name" value="Znf_CCHC"/>
</dbReference>
<dbReference type="Gene3D" id="4.10.60.10">
    <property type="entry name" value="Zinc finger, CCHC-type"/>
    <property type="match status" value="1"/>
</dbReference>
<dbReference type="InterPro" id="IPR000477">
    <property type="entry name" value="RT_dom"/>
</dbReference>
<dbReference type="CDD" id="cd00303">
    <property type="entry name" value="retropepsin_like"/>
    <property type="match status" value="1"/>
</dbReference>
<name>A0AAV3R6F4_LITER</name>
<dbReference type="Pfam" id="PF00078">
    <property type="entry name" value="RVT_1"/>
    <property type="match status" value="1"/>
</dbReference>
<dbReference type="FunFam" id="3.10.20.370:FF:000001">
    <property type="entry name" value="Retrovirus-related Pol polyprotein from transposon 17.6-like protein"/>
    <property type="match status" value="1"/>
</dbReference>
<dbReference type="Pfam" id="PF08284">
    <property type="entry name" value="RVP_2"/>
    <property type="match status" value="1"/>
</dbReference>
<dbReference type="InterPro" id="IPR050951">
    <property type="entry name" value="Retrovirus_Pol_polyprotein"/>
</dbReference>
<evidence type="ECO:0000256" key="4">
    <source>
        <dbReference type="ARBA" id="ARBA00022695"/>
    </source>
</evidence>
<keyword evidence="8" id="KW-0695">RNA-directed DNA polymerase</keyword>
<dbReference type="Proteomes" id="UP001454036">
    <property type="component" value="Unassembled WGS sequence"/>
</dbReference>
<dbReference type="GO" id="GO:0004190">
    <property type="term" value="F:aspartic-type endopeptidase activity"/>
    <property type="evidence" value="ECO:0007669"/>
    <property type="project" value="InterPro"/>
</dbReference>
<dbReference type="PROSITE" id="PS50878">
    <property type="entry name" value="RT_POL"/>
    <property type="match status" value="1"/>
</dbReference>
<gene>
    <name evidence="13" type="ORF">LIER_25867</name>
</gene>
<dbReference type="GO" id="GO:0003964">
    <property type="term" value="F:RNA-directed DNA polymerase activity"/>
    <property type="evidence" value="ECO:0007669"/>
    <property type="project" value="UniProtKB-KW"/>
</dbReference>
<feature type="domain" description="Reverse transcriptase" evidence="12">
    <location>
        <begin position="351"/>
        <end position="530"/>
    </location>
</feature>
<dbReference type="GO" id="GO:0008270">
    <property type="term" value="F:zinc ion binding"/>
    <property type="evidence" value="ECO:0007669"/>
    <property type="project" value="UniProtKB-KW"/>
</dbReference>
<dbReference type="Gene3D" id="3.30.70.270">
    <property type="match status" value="2"/>
</dbReference>
<dbReference type="InterPro" id="IPR036875">
    <property type="entry name" value="Znf_CCHC_sf"/>
</dbReference>
<evidence type="ECO:0000256" key="3">
    <source>
        <dbReference type="ARBA" id="ARBA00022679"/>
    </source>
</evidence>
<evidence type="ECO:0000259" key="12">
    <source>
        <dbReference type="PROSITE" id="PS50878"/>
    </source>
</evidence>
<evidence type="ECO:0000256" key="2">
    <source>
        <dbReference type="ARBA" id="ARBA00022670"/>
    </source>
</evidence>
<evidence type="ECO:0000313" key="13">
    <source>
        <dbReference type="EMBL" id="GAA0171944.1"/>
    </source>
</evidence>
<dbReference type="InterPro" id="IPR041373">
    <property type="entry name" value="RT_RNaseH"/>
</dbReference>
<dbReference type="AlphaFoldDB" id="A0AAV3R6F4"/>
<feature type="region of interest" description="Disordered" evidence="10">
    <location>
        <begin position="69"/>
        <end position="111"/>
    </location>
</feature>
<keyword evidence="4" id="KW-0548">Nucleotidyltransferase</keyword>
<protein>
    <recommendedName>
        <fullName evidence="1">RNA-directed DNA polymerase</fullName>
        <ecNumber evidence="1">2.7.7.49</ecNumber>
    </recommendedName>
</protein>
<keyword evidence="6" id="KW-0255">Endonuclease</keyword>
<dbReference type="Gene3D" id="3.10.20.370">
    <property type="match status" value="1"/>
</dbReference>